<dbReference type="HOGENOM" id="CLU_3230210_0_0_10"/>
<keyword evidence="2" id="KW-1185">Reference proteome</keyword>
<name>I3ZAB5_BELBD</name>
<sequence>MLYDSLIIKKILKFIIYSKMHLLAIKTIAESFFTFFELSYRLD</sequence>
<dbReference type="KEGG" id="bbd:Belba_3693"/>
<protein>
    <submittedName>
        <fullName evidence="1">Uncharacterized protein</fullName>
    </submittedName>
</protein>
<dbReference type="STRING" id="866536.Belba_3693"/>
<reference evidence="2" key="1">
    <citation type="submission" date="2012-06" db="EMBL/GenBank/DDBJ databases">
        <title>The complete genome of Belliella baltica DSM 15883.</title>
        <authorList>
            <person name="Lucas S."/>
            <person name="Copeland A."/>
            <person name="Lapidus A."/>
            <person name="Goodwin L."/>
            <person name="Pitluck S."/>
            <person name="Peters L."/>
            <person name="Mikhailova N."/>
            <person name="Davenport K."/>
            <person name="Kyrpides N."/>
            <person name="Mavromatis K."/>
            <person name="Pagani I."/>
            <person name="Ivanova N."/>
            <person name="Ovchinnikova G."/>
            <person name="Zeytun A."/>
            <person name="Detter J.C."/>
            <person name="Han C."/>
            <person name="Land M."/>
            <person name="Hauser L."/>
            <person name="Markowitz V."/>
            <person name="Cheng J.-F."/>
            <person name="Hugenholtz P."/>
            <person name="Woyke T."/>
            <person name="Wu D."/>
            <person name="Tindall B."/>
            <person name="Pomrenke H."/>
            <person name="Brambilla E."/>
            <person name="Klenk H.-P."/>
            <person name="Eisen J.A."/>
        </authorList>
    </citation>
    <scope>NUCLEOTIDE SEQUENCE [LARGE SCALE GENOMIC DNA]</scope>
    <source>
        <strain evidence="2">DSM 15883 / CIP 108006 / LMG 21964 / BA134</strain>
    </source>
</reference>
<evidence type="ECO:0000313" key="1">
    <source>
        <dbReference type="EMBL" id="AFL86183.1"/>
    </source>
</evidence>
<dbReference type="EMBL" id="CP003281">
    <property type="protein sequence ID" value="AFL86183.1"/>
    <property type="molecule type" value="Genomic_DNA"/>
</dbReference>
<dbReference type="Proteomes" id="UP000006050">
    <property type="component" value="Chromosome"/>
</dbReference>
<dbReference type="AlphaFoldDB" id="I3ZAB5"/>
<proteinExistence type="predicted"/>
<evidence type="ECO:0000313" key="2">
    <source>
        <dbReference type="Proteomes" id="UP000006050"/>
    </source>
</evidence>
<accession>I3ZAB5</accession>
<organism evidence="1 2">
    <name type="scientific">Belliella baltica (strain DSM 15883 / CIP 108006 / LMG 21964 / BA134)</name>
    <dbReference type="NCBI Taxonomy" id="866536"/>
    <lineage>
        <taxon>Bacteria</taxon>
        <taxon>Pseudomonadati</taxon>
        <taxon>Bacteroidota</taxon>
        <taxon>Cytophagia</taxon>
        <taxon>Cytophagales</taxon>
        <taxon>Cyclobacteriaceae</taxon>
        <taxon>Belliella</taxon>
    </lineage>
</organism>
<gene>
    <name evidence="1" type="ordered locus">Belba_3693</name>
</gene>